<name>A0A438CEC8_VITVI</name>
<proteinExistence type="predicted"/>
<protein>
    <recommendedName>
        <fullName evidence="3">Reverse transcriptase Ty1/copia-type domain-containing protein</fullName>
    </recommendedName>
</protein>
<reference evidence="1 2" key="1">
    <citation type="journal article" date="2018" name="PLoS Genet.">
        <title>Population sequencing reveals clonal diversity and ancestral inbreeding in the grapevine cultivar Chardonnay.</title>
        <authorList>
            <person name="Roach M.J."/>
            <person name="Johnson D.L."/>
            <person name="Bohlmann J."/>
            <person name="van Vuuren H.J."/>
            <person name="Jones S.J."/>
            <person name="Pretorius I.S."/>
            <person name="Schmidt S.A."/>
            <person name="Borneman A.R."/>
        </authorList>
    </citation>
    <scope>NUCLEOTIDE SEQUENCE [LARGE SCALE GENOMIC DNA]</scope>
    <source>
        <strain evidence="2">cv. Chardonnay</strain>
        <tissue evidence="1">Leaf</tissue>
    </source>
</reference>
<gene>
    <name evidence="1" type="ORF">CK203_109845</name>
</gene>
<dbReference type="AlphaFoldDB" id="A0A438CEC8"/>
<dbReference type="EMBL" id="QGNW01002286">
    <property type="protein sequence ID" value="RVW21526.1"/>
    <property type="molecule type" value="Genomic_DNA"/>
</dbReference>
<sequence>MRGNDELERQTLRQCLTKEFEIKELGRLKYLIGIEVAYSKQGIFISLQKCAVDLLKEMGKLACKPANTSVDPNYKLGEAEENTAIDREMRQHLLIEDQLLGIAPFLVGIWWHGEVRNRVWWQGLMQKQNFAQWPKEFVNYYG</sequence>
<dbReference type="Proteomes" id="UP000288805">
    <property type="component" value="Unassembled WGS sequence"/>
</dbReference>
<evidence type="ECO:0000313" key="2">
    <source>
        <dbReference type="Proteomes" id="UP000288805"/>
    </source>
</evidence>
<evidence type="ECO:0008006" key="3">
    <source>
        <dbReference type="Google" id="ProtNLM"/>
    </source>
</evidence>
<evidence type="ECO:0000313" key="1">
    <source>
        <dbReference type="EMBL" id="RVW21526.1"/>
    </source>
</evidence>
<comment type="caution">
    <text evidence="1">The sequence shown here is derived from an EMBL/GenBank/DDBJ whole genome shotgun (WGS) entry which is preliminary data.</text>
</comment>
<organism evidence="1 2">
    <name type="scientific">Vitis vinifera</name>
    <name type="common">Grape</name>
    <dbReference type="NCBI Taxonomy" id="29760"/>
    <lineage>
        <taxon>Eukaryota</taxon>
        <taxon>Viridiplantae</taxon>
        <taxon>Streptophyta</taxon>
        <taxon>Embryophyta</taxon>
        <taxon>Tracheophyta</taxon>
        <taxon>Spermatophyta</taxon>
        <taxon>Magnoliopsida</taxon>
        <taxon>eudicotyledons</taxon>
        <taxon>Gunneridae</taxon>
        <taxon>Pentapetalae</taxon>
        <taxon>rosids</taxon>
        <taxon>Vitales</taxon>
        <taxon>Vitaceae</taxon>
        <taxon>Viteae</taxon>
        <taxon>Vitis</taxon>
    </lineage>
</organism>
<accession>A0A438CEC8</accession>